<keyword evidence="1" id="KW-0732">Signal</keyword>
<evidence type="ECO:0000256" key="1">
    <source>
        <dbReference type="SAM" id="SignalP"/>
    </source>
</evidence>
<protein>
    <recommendedName>
        <fullName evidence="4">Extracellular membrane protein CFEM domain-containing protein</fullName>
    </recommendedName>
</protein>
<dbReference type="EMBL" id="LN649230">
    <property type="protein sequence ID" value="CEI60000.1"/>
    <property type="molecule type" value="Genomic_DNA"/>
</dbReference>
<feature type="signal peptide" evidence="1">
    <location>
        <begin position="1"/>
        <end position="23"/>
    </location>
</feature>
<keyword evidence="3" id="KW-1185">Reference proteome</keyword>
<evidence type="ECO:0008006" key="4">
    <source>
        <dbReference type="Google" id="ProtNLM"/>
    </source>
</evidence>
<sequence>MKLMLLAAAALIISADSVSRGSAECNISICTGRCAESGLSVIATGCWGEETVCECGNDAFR</sequence>
<reference evidence="3" key="1">
    <citation type="submission" date="2014-10" db="EMBL/GenBank/DDBJ databases">
        <authorList>
            <person name="King R."/>
        </authorList>
    </citation>
    <scope>NUCLEOTIDE SEQUENCE [LARGE SCALE GENOMIC DNA]</scope>
    <source>
        <strain evidence="3">A3/5</strain>
    </source>
</reference>
<evidence type="ECO:0000313" key="3">
    <source>
        <dbReference type="Proteomes" id="UP000245910"/>
    </source>
</evidence>
<accession>A0A2L2TIE5</accession>
<dbReference type="Proteomes" id="UP000245910">
    <property type="component" value="Chromosome II"/>
</dbReference>
<dbReference type="AlphaFoldDB" id="A0A2L2TIE5"/>
<feature type="chain" id="PRO_5014875899" description="Extracellular membrane protein CFEM domain-containing protein" evidence="1">
    <location>
        <begin position="24"/>
        <end position="61"/>
    </location>
</feature>
<organism evidence="2 3">
    <name type="scientific">Fusarium venenatum</name>
    <dbReference type="NCBI Taxonomy" id="56646"/>
    <lineage>
        <taxon>Eukaryota</taxon>
        <taxon>Fungi</taxon>
        <taxon>Dikarya</taxon>
        <taxon>Ascomycota</taxon>
        <taxon>Pezizomycotina</taxon>
        <taxon>Sordariomycetes</taxon>
        <taxon>Hypocreomycetidae</taxon>
        <taxon>Hypocreales</taxon>
        <taxon>Nectriaceae</taxon>
        <taxon>Fusarium</taxon>
    </lineage>
</organism>
<evidence type="ECO:0000313" key="2">
    <source>
        <dbReference type="EMBL" id="CEI60000.1"/>
    </source>
</evidence>
<proteinExistence type="predicted"/>
<name>A0A2L2TIE5_9HYPO</name>